<dbReference type="RefSeq" id="WP_157996995.1">
    <property type="nucleotide sequence ID" value="NZ_SHKR01000011.1"/>
</dbReference>
<organism evidence="1 2">
    <name type="scientific">Kribbella rubisoli</name>
    <dbReference type="NCBI Taxonomy" id="3075929"/>
    <lineage>
        <taxon>Bacteria</taxon>
        <taxon>Bacillati</taxon>
        <taxon>Actinomycetota</taxon>
        <taxon>Actinomycetes</taxon>
        <taxon>Propionibacteriales</taxon>
        <taxon>Kribbellaceae</taxon>
        <taxon>Kribbella</taxon>
    </lineage>
</organism>
<dbReference type="InterPro" id="IPR014543">
    <property type="entry name" value="UCP028291"/>
</dbReference>
<evidence type="ECO:0000313" key="1">
    <source>
        <dbReference type="EMBL" id="RZU18454.1"/>
    </source>
</evidence>
<dbReference type="Gene3D" id="3.30.310.50">
    <property type="entry name" value="Alpha-D-phosphohexomutase, C-terminal domain"/>
    <property type="match status" value="1"/>
</dbReference>
<name>A0A4Q7X5U4_9ACTN</name>
<comment type="caution">
    <text evidence="1">The sequence shown here is derived from an EMBL/GenBank/DDBJ whole genome shotgun (WGS) entry which is preliminary data.</text>
</comment>
<accession>A0A4Q7X5U4</accession>
<evidence type="ECO:0000313" key="2">
    <source>
        <dbReference type="Proteomes" id="UP000292027"/>
    </source>
</evidence>
<protein>
    <recommendedName>
        <fullName evidence="3">DUF2218 domain-containing protein</fullName>
    </recommendedName>
</protein>
<evidence type="ECO:0008006" key="3">
    <source>
        <dbReference type="Google" id="ProtNLM"/>
    </source>
</evidence>
<sequence>MPAIEGYADTVRAARYVERLGGHFGHQPGGMKVLSKAPGELVVDLGGATWTLRAEQTRLELRVEADDPGVLRRFSARVTERIEKLGRRDNLTVHWQQEQ</sequence>
<dbReference type="AlphaFoldDB" id="A0A4Q7X5U4"/>
<proteinExistence type="predicted"/>
<dbReference type="OrthoDB" id="9806511at2"/>
<dbReference type="Pfam" id="PF09981">
    <property type="entry name" value="DUF2218"/>
    <property type="match status" value="1"/>
</dbReference>
<gene>
    <name evidence="1" type="ORF">EV645_0646</name>
</gene>
<keyword evidence="2" id="KW-1185">Reference proteome</keyword>
<dbReference type="Proteomes" id="UP000292027">
    <property type="component" value="Unassembled WGS sequence"/>
</dbReference>
<reference evidence="1 2" key="1">
    <citation type="journal article" date="2015" name="Stand. Genomic Sci.">
        <title>Genomic Encyclopedia of Bacterial and Archaeal Type Strains, Phase III: the genomes of soil and plant-associated and newly described type strains.</title>
        <authorList>
            <person name="Whitman W.B."/>
            <person name="Woyke T."/>
            <person name="Klenk H.P."/>
            <person name="Zhou Y."/>
            <person name="Lilburn T.G."/>
            <person name="Beck B.J."/>
            <person name="De Vos P."/>
            <person name="Vandamme P."/>
            <person name="Eisen J.A."/>
            <person name="Garrity G."/>
            <person name="Hugenholtz P."/>
            <person name="Kyrpides N.C."/>
        </authorList>
    </citation>
    <scope>NUCLEOTIDE SEQUENCE [LARGE SCALE GENOMIC DNA]</scope>
    <source>
        <strain evidence="1 2">VKM Ac-2540</strain>
    </source>
</reference>
<dbReference type="EMBL" id="SHKR01000011">
    <property type="protein sequence ID" value="RZU18454.1"/>
    <property type="molecule type" value="Genomic_DNA"/>
</dbReference>